<evidence type="ECO:0000313" key="3">
    <source>
        <dbReference type="Proteomes" id="UP000323011"/>
    </source>
</evidence>
<dbReference type="AlphaFoldDB" id="A0A5A8CC24"/>
<feature type="region of interest" description="Disordered" evidence="1">
    <location>
        <begin position="224"/>
        <end position="293"/>
    </location>
</feature>
<gene>
    <name evidence="2" type="ORF">FNF29_06056</name>
</gene>
<comment type="caution">
    <text evidence="2">The sequence shown here is derived from an EMBL/GenBank/DDBJ whole genome shotgun (WGS) entry which is preliminary data.</text>
</comment>
<evidence type="ECO:0000313" key="2">
    <source>
        <dbReference type="EMBL" id="KAA0149351.1"/>
    </source>
</evidence>
<proteinExistence type="predicted"/>
<evidence type="ECO:0000256" key="1">
    <source>
        <dbReference type="SAM" id="MobiDB-lite"/>
    </source>
</evidence>
<accession>A0A5A8CC24</accession>
<name>A0A5A8CC24_CAFRO</name>
<dbReference type="EMBL" id="VLTN01000044">
    <property type="protein sequence ID" value="KAA0149351.1"/>
    <property type="molecule type" value="Genomic_DNA"/>
</dbReference>
<feature type="compositionally biased region" description="Gly residues" evidence="1">
    <location>
        <begin position="236"/>
        <end position="285"/>
    </location>
</feature>
<protein>
    <submittedName>
        <fullName evidence="2">Uncharacterized protein</fullName>
    </submittedName>
</protein>
<dbReference type="Proteomes" id="UP000323011">
    <property type="component" value="Unassembled WGS sequence"/>
</dbReference>
<reference evidence="2 3" key="1">
    <citation type="submission" date="2019-07" db="EMBL/GenBank/DDBJ databases">
        <title>Genomes of Cafeteria roenbergensis.</title>
        <authorList>
            <person name="Fischer M.G."/>
            <person name="Hackl T."/>
            <person name="Roman M."/>
        </authorList>
    </citation>
    <scope>NUCLEOTIDE SEQUENCE [LARGE SCALE GENOMIC DNA]</scope>
    <source>
        <strain evidence="2 3">BVI</strain>
    </source>
</reference>
<keyword evidence="3" id="KW-1185">Reference proteome</keyword>
<sequence length="453" mass="45005">MSAAATATAKPEGASVVIAAGPPAAAAAARPARQAPAARSAPHFPRRKFRRVADELDATKGMVAKDGEIVVTSGDDALRLAVGMVFARITGSLLEESLADPADAEAEAEAAKAPRAGRATLFATGEAAATAITALEVARRLIPGIHGVIDFGTAFRKLTFAPTEAGLKEIDASAPVPAVRVVMVTASDVTDADKAHPGYSTPLPDSHVEASASMAAVPVVMAGSWTEAPRGRTGRGRGSGSSRGGGGGGGGGSRARGGAGHPSGGRSRGPGGAGGGGAGYGGRPRGGPSHPAYGAPHYAAPGYGYAAHPGHHYPAQAAAFGMAPAGYHPHPGAAPQYGAAHPHYRQQAPPPAAFFCRAVDAANSANLRDFPLPRRISAADLSAAVCQAFNVPVGSVALFGIAEGPRLFPIDSDKALEAAWATGPPAEAGTVLRVAVQSTARPAAPPAAGAPPA</sequence>
<organism evidence="2 3">
    <name type="scientific">Cafeteria roenbergensis</name>
    <name type="common">Marine flagellate</name>
    <dbReference type="NCBI Taxonomy" id="33653"/>
    <lineage>
        <taxon>Eukaryota</taxon>
        <taxon>Sar</taxon>
        <taxon>Stramenopiles</taxon>
        <taxon>Bigyra</taxon>
        <taxon>Opalozoa</taxon>
        <taxon>Bicosoecida</taxon>
        <taxon>Cafeteriaceae</taxon>
        <taxon>Cafeteria</taxon>
    </lineage>
</organism>